<evidence type="ECO:0000313" key="3">
    <source>
        <dbReference type="EMBL" id="OAO17099.1"/>
    </source>
</evidence>
<reference evidence="3 4" key="1">
    <citation type="submission" date="2016-05" db="EMBL/GenBank/DDBJ databases">
        <title>Nuclear genome of Blastocystis sp. subtype 1 NandII.</title>
        <authorList>
            <person name="Gentekaki E."/>
            <person name="Curtis B."/>
            <person name="Stairs C."/>
            <person name="Eme L."/>
            <person name="Herman E."/>
            <person name="Klimes V."/>
            <person name="Arias M.C."/>
            <person name="Elias M."/>
            <person name="Hilliou F."/>
            <person name="Klute M."/>
            <person name="Malik S.-B."/>
            <person name="Pightling A."/>
            <person name="Rachubinski R."/>
            <person name="Salas D."/>
            <person name="Schlacht A."/>
            <person name="Suga H."/>
            <person name="Archibald J."/>
            <person name="Ball S.G."/>
            <person name="Clark G."/>
            <person name="Dacks J."/>
            <person name="Van Der Giezen M."/>
            <person name="Tsaousis A."/>
            <person name="Roger A."/>
        </authorList>
    </citation>
    <scope>NUCLEOTIDE SEQUENCE [LARGE SCALE GENOMIC DNA]</scope>
    <source>
        <strain evidence="4">ATCC 50177 / NandII</strain>
    </source>
</reference>
<dbReference type="InterPro" id="IPR011598">
    <property type="entry name" value="bHLH_dom"/>
</dbReference>
<gene>
    <name evidence="3" type="ORF">AV274_1125</name>
</gene>
<dbReference type="SUPFAM" id="SSF55785">
    <property type="entry name" value="PYP-like sensor domain (PAS domain)"/>
    <property type="match status" value="1"/>
</dbReference>
<comment type="caution">
    <text evidence="3">The sequence shown here is derived from an EMBL/GenBank/DDBJ whole genome shotgun (WGS) entry which is preliminary data.</text>
</comment>
<dbReference type="SMART" id="SM00353">
    <property type="entry name" value="HLH"/>
    <property type="match status" value="1"/>
</dbReference>
<dbReference type="PROSITE" id="PS50888">
    <property type="entry name" value="BHLH"/>
    <property type="match status" value="1"/>
</dbReference>
<dbReference type="InterPro" id="IPR036638">
    <property type="entry name" value="HLH_DNA-bd_sf"/>
</dbReference>
<dbReference type="InterPro" id="IPR000014">
    <property type="entry name" value="PAS"/>
</dbReference>
<dbReference type="Pfam" id="PF00010">
    <property type="entry name" value="HLH"/>
    <property type="match status" value="1"/>
</dbReference>
<dbReference type="Gene3D" id="3.30.450.20">
    <property type="entry name" value="PAS domain"/>
    <property type="match status" value="1"/>
</dbReference>
<dbReference type="AlphaFoldDB" id="A0A196SMI5"/>
<evidence type="ECO:0000256" key="1">
    <source>
        <dbReference type="SAM" id="Coils"/>
    </source>
</evidence>
<feature type="coiled-coil region" evidence="1">
    <location>
        <begin position="234"/>
        <end position="261"/>
    </location>
</feature>
<dbReference type="CDD" id="cd00130">
    <property type="entry name" value="PAS"/>
    <property type="match status" value="1"/>
</dbReference>
<protein>
    <submittedName>
        <fullName evidence="3">Pas-domain protein</fullName>
    </submittedName>
</protein>
<dbReference type="GO" id="GO:0046983">
    <property type="term" value="F:protein dimerization activity"/>
    <property type="evidence" value="ECO:0007669"/>
    <property type="project" value="InterPro"/>
</dbReference>
<dbReference type="Proteomes" id="UP000078348">
    <property type="component" value="Unassembled WGS sequence"/>
</dbReference>
<dbReference type="EMBL" id="LXWW01000045">
    <property type="protein sequence ID" value="OAO17099.1"/>
    <property type="molecule type" value="Genomic_DNA"/>
</dbReference>
<keyword evidence="1" id="KW-0175">Coiled coil</keyword>
<accession>A0A196SMI5</accession>
<feature type="domain" description="BHLH" evidence="2">
    <location>
        <begin position="185"/>
        <end position="237"/>
    </location>
</feature>
<proteinExistence type="predicted"/>
<sequence length="376" mass="41415">MLPGFGWSTLGAEQNDPDTLNNLLFGHIEQTPSFNDLFPDVLPSTSSFGTADSMRDDDLANMGTDGTSHVSFHDPDMVQQEPVNAFIQPPIHLEQRNSLMQMPSIRIPELSTPSTNPSINDHAPNVASEIHLPQEERLQTMQSVDFPVMQGMPPAINAPMGYSSAPVMQPAFPEAAPAIGRTAGTKKKIHNTSERRRMERLNAKIEELYTILTSTGPMINKSKISILLETIKFVRHLQSQIADLKEQMRIAEEKASKRLNQVNEIVASQKINYHVLFLQSPVPMAILRTDGQFVDANSQFCCLTKSTLESLKTMTLFRFTHPEDLPCAFGYGRNDGVDGVGATVTCCTARWRTRVSASSAIASSAAKSSPSIFPSR</sequence>
<dbReference type="OrthoDB" id="200651at2759"/>
<evidence type="ECO:0000313" key="4">
    <source>
        <dbReference type="Proteomes" id="UP000078348"/>
    </source>
</evidence>
<evidence type="ECO:0000259" key="2">
    <source>
        <dbReference type="PROSITE" id="PS50888"/>
    </source>
</evidence>
<organism evidence="3 4">
    <name type="scientific">Blastocystis sp. subtype 1 (strain ATCC 50177 / NandII)</name>
    <dbReference type="NCBI Taxonomy" id="478820"/>
    <lineage>
        <taxon>Eukaryota</taxon>
        <taxon>Sar</taxon>
        <taxon>Stramenopiles</taxon>
        <taxon>Bigyra</taxon>
        <taxon>Opalozoa</taxon>
        <taxon>Opalinata</taxon>
        <taxon>Blastocystidae</taxon>
        <taxon>Blastocystis</taxon>
    </lineage>
</organism>
<dbReference type="Gene3D" id="4.10.280.10">
    <property type="entry name" value="Helix-loop-helix DNA-binding domain"/>
    <property type="match status" value="1"/>
</dbReference>
<keyword evidence="4" id="KW-1185">Reference proteome</keyword>
<dbReference type="InterPro" id="IPR035965">
    <property type="entry name" value="PAS-like_dom_sf"/>
</dbReference>
<dbReference type="SUPFAM" id="SSF47459">
    <property type="entry name" value="HLH, helix-loop-helix DNA-binding domain"/>
    <property type="match status" value="1"/>
</dbReference>
<name>A0A196SMI5_BLAHN</name>